<reference evidence="5" key="1">
    <citation type="submission" date="2019-01" db="EMBL/GenBank/DDBJ databases">
        <title>Genomic analysis of Salicibibacter sp. NKC3-5.</title>
        <authorList>
            <person name="Oh Y.J."/>
        </authorList>
    </citation>
    <scope>NUCLEOTIDE SEQUENCE [LARGE SCALE GENOMIC DNA]</scope>
    <source>
        <strain evidence="5">NKC3-5</strain>
    </source>
</reference>
<dbReference type="GO" id="GO:0030288">
    <property type="term" value="C:outer membrane-bounded periplasmic space"/>
    <property type="evidence" value="ECO:0007669"/>
    <property type="project" value="TreeGrafter"/>
</dbReference>
<dbReference type="Gene3D" id="3.40.630.40">
    <property type="entry name" value="Zn-dependent exopeptidases"/>
    <property type="match status" value="1"/>
</dbReference>
<protein>
    <recommendedName>
        <fullName evidence="3">MurNAc-LAA domain-containing protein</fullName>
    </recommendedName>
</protein>
<dbReference type="SMART" id="SM00646">
    <property type="entry name" value="Ami_3"/>
    <property type="match status" value="1"/>
</dbReference>
<dbReference type="PANTHER" id="PTHR30404">
    <property type="entry name" value="N-ACETYLMURAMOYL-L-ALANINE AMIDASE"/>
    <property type="match status" value="1"/>
</dbReference>
<keyword evidence="1" id="KW-0378">Hydrolase</keyword>
<dbReference type="SUPFAM" id="SSF47090">
    <property type="entry name" value="PGBD-like"/>
    <property type="match status" value="2"/>
</dbReference>
<evidence type="ECO:0000313" key="5">
    <source>
        <dbReference type="Proteomes" id="UP000319756"/>
    </source>
</evidence>
<dbReference type="Gene3D" id="1.10.101.10">
    <property type="entry name" value="PGBD-like superfamily/PGBD"/>
    <property type="match status" value="2"/>
</dbReference>
<dbReference type="SUPFAM" id="SSF53187">
    <property type="entry name" value="Zn-dependent exopeptidases"/>
    <property type="match status" value="1"/>
</dbReference>
<dbReference type="AlphaFoldDB" id="A0A514LNF4"/>
<dbReference type="InterPro" id="IPR036365">
    <property type="entry name" value="PGBD-like_sf"/>
</dbReference>
<dbReference type="InterPro" id="IPR050695">
    <property type="entry name" value="N-acetylmuramoyl_amidase_3"/>
</dbReference>
<dbReference type="Proteomes" id="UP000319756">
    <property type="component" value="Chromosome"/>
</dbReference>
<sequence>MSRPRFFAPFIYKYYTRKELFGLQKIYIDPGHGGSDTGATGNGLNEKDIVLDIGHQMSVYLRENYEGMYRRMSRTDDTDVSLQDRTDDANNWGADVFISIHANALDGSVRGFETFIHTSNPTGASDLQSVMHPQILDEMHTFDSSIPDRGEQTANFHVLRETRMSAILTENLFIDNTGDAALLQDPDFIAAVAAAHAEAVAEFLNLTPIDNGDDDDDNDDDNDDNEDGFTFQHWDGSIIRHGDLGDHVEELQQRLVDIGYRLPQFGIDGIFGAETAGAVRTFQREAGIGVDGIPGPETHEALETHIDTFTFHQWDGSIIRHGDQGAHVEELQQRLVDLGYGLSQFGIDGIFGAETAGAVRAFQQDAGIGVDGIPGPETQRALRR</sequence>
<evidence type="ECO:0000256" key="1">
    <source>
        <dbReference type="ARBA" id="ARBA00022801"/>
    </source>
</evidence>
<name>A0A514LNF4_9BACI</name>
<dbReference type="CDD" id="cd02696">
    <property type="entry name" value="MurNAc-LAA"/>
    <property type="match status" value="1"/>
</dbReference>
<evidence type="ECO:0000259" key="3">
    <source>
        <dbReference type="SMART" id="SM00646"/>
    </source>
</evidence>
<feature type="compositionally biased region" description="Acidic residues" evidence="2">
    <location>
        <begin position="211"/>
        <end position="227"/>
    </location>
</feature>
<dbReference type="InterPro" id="IPR036366">
    <property type="entry name" value="PGBDSf"/>
</dbReference>
<gene>
    <name evidence="4" type="ORF">EPH95_18190</name>
</gene>
<dbReference type="KEGG" id="sale:EPH95_18190"/>
<organism evidence="4 5">
    <name type="scientific">Salicibibacter halophilus</name>
    <dbReference type="NCBI Taxonomy" id="2502791"/>
    <lineage>
        <taxon>Bacteria</taxon>
        <taxon>Bacillati</taxon>
        <taxon>Bacillota</taxon>
        <taxon>Bacilli</taxon>
        <taxon>Bacillales</taxon>
        <taxon>Bacillaceae</taxon>
        <taxon>Salicibibacter</taxon>
    </lineage>
</organism>
<dbReference type="EMBL" id="CP035485">
    <property type="protein sequence ID" value="QDI92861.1"/>
    <property type="molecule type" value="Genomic_DNA"/>
</dbReference>
<feature type="region of interest" description="Disordered" evidence="2">
    <location>
        <begin position="207"/>
        <end position="230"/>
    </location>
</feature>
<dbReference type="InterPro" id="IPR002508">
    <property type="entry name" value="MurNAc-LAA_cat"/>
</dbReference>
<dbReference type="Pfam" id="PF01520">
    <property type="entry name" value="Amidase_3"/>
    <property type="match status" value="1"/>
</dbReference>
<feature type="domain" description="MurNAc-LAA" evidence="3">
    <location>
        <begin position="86"/>
        <end position="201"/>
    </location>
</feature>
<dbReference type="InterPro" id="IPR002477">
    <property type="entry name" value="Peptidoglycan-bd-like"/>
</dbReference>
<dbReference type="Pfam" id="PF01471">
    <property type="entry name" value="PG_binding_1"/>
    <property type="match status" value="2"/>
</dbReference>
<evidence type="ECO:0000313" key="4">
    <source>
        <dbReference type="EMBL" id="QDI92861.1"/>
    </source>
</evidence>
<dbReference type="GO" id="GO:0009253">
    <property type="term" value="P:peptidoglycan catabolic process"/>
    <property type="evidence" value="ECO:0007669"/>
    <property type="project" value="InterPro"/>
</dbReference>
<evidence type="ECO:0000256" key="2">
    <source>
        <dbReference type="SAM" id="MobiDB-lite"/>
    </source>
</evidence>
<keyword evidence="5" id="KW-1185">Reference proteome</keyword>
<accession>A0A514LNF4</accession>
<proteinExistence type="predicted"/>
<dbReference type="PANTHER" id="PTHR30404:SF0">
    <property type="entry name" value="N-ACETYLMURAMOYL-L-ALANINE AMIDASE AMIC"/>
    <property type="match status" value="1"/>
</dbReference>
<dbReference type="GO" id="GO:0008745">
    <property type="term" value="F:N-acetylmuramoyl-L-alanine amidase activity"/>
    <property type="evidence" value="ECO:0007669"/>
    <property type="project" value="InterPro"/>
</dbReference>